<sequence length="114" mass="13091">MPKHPLSTDELLGSREIRFIDRQETNYPNLMRLCLDFDFCVLQLLHKTPVPTANKSFVLVTRDYRLTPTAAISPAFAELEQLETYVHLHQVDILHDYLFGFVDEDIANSARGGE</sequence>
<proteinExistence type="predicted"/>
<keyword evidence="2" id="KW-1185">Reference proteome</keyword>
<dbReference type="OrthoDB" id="5703689at2"/>
<gene>
    <name evidence="1" type="ORF">EDC38_1963</name>
</gene>
<dbReference type="Proteomes" id="UP000273643">
    <property type="component" value="Unassembled WGS sequence"/>
</dbReference>
<accession>A0A3N1NZV4</accession>
<dbReference type="AlphaFoldDB" id="A0A3N1NZV4"/>
<evidence type="ECO:0000313" key="1">
    <source>
        <dbReference type="EMBL" id="ROQ21339.1"/>
    </source>
</evidence>
<name>A0A3N1NZV4_9GAMM</name>
<reference evidence="1 2" key="1">
    <citation type="submission" date="2018-11" db="EMBL/GenBank/DDBJ databases">
        <title>Genomic Encyclopedia of Type Strains, Phase IV (KMG-IV): sequencing the most valuable type-strain genomes for metagenomic binning, comparative biology and taxonomic classification.</title>
        <authorList>
            <person name="Goeker M."/>
        </authorList>
    </citation>
    <scope>NUCLEOTIDE SEQUENCE [LARGE SCALE GENOMIC DNA]</scope>
    <source>
        <strain evidence="1 2">DSM 16974</strain>
    </source>
</reference>
<comment type="caution">
    <text evidence="1">The sequence shown here is derived from an EMBL/GenBank/DDBJ whole genome shotgun (WGS) entry which is preliminary data.</text>
</comment>
<dbReference type="RefSeq" id="WP_123638352.1">
    <property type="nucleotide sequence ID" value="NZ_JBHYFO010000010.1"/>
</dbReference>
<dbReference type="EMBL" id="RJUK01000001">
    <property type="protein sequence ID" value="ROQ21339.1"/>
    <property type="molecule type" value="Genomic_DNA"/>
</dbReference>
<protein>
    <submittedName>
        <fullName evidence="1">Uncharacterized protein</fullName>
    </submittedName>
</protein>
<evidence type="ECO:0000313" key="2">
    <source>
        <dbReference type="Proteomes" id="UP000273643"/>
    </source>
</evidence>
<organism evidence="1 2">
    <name type="scientific">Marinimicrobium koreense</name>
    <dbReference type="NCBI Taxonomy" id="306545"/>
    <lineage>
        <taxon>Bacteria</taxon>
        <taxon>Pseudomonadati</taxon>
        <taxon>Pseudomonadota</taxon>
        <taxon>Gammaproteobacteria</taxon>
        <taxon>Cellvibrionales</taxon>
        <taxon>Cellvibrionaceae</taxon>
        <taxon>Marinimicrobium</taxon>
    </lineage>
</organism>